<protein>
    <submittedName>
        <fullName evidence="1">Uncharacterized protein</fullName>
    </submittedName>
</protein>
<organism evidence="1">
    <name type="scientific">Marseillevirus LCMAC202</name>
    <dbReference type="NCBI Taxonomy" id="2506606"/>
    <lineage>
        <taxon>Viruses</taxon>
        <taxon>Varidnaviria</taxon>
        <taxon>Bamfordvirae</taxon>
        <taxon>Nucleocytoviricota</taxon>
        <taxon>Megaviricetes</taxon>
        <taxon>Pimascovirales</taxon>
        <taxon>Pimascovirales incertae sedis</taxon>
        <taxon>Marseilleviridae</taxon>
    </lineage>
</organism>
<sequence length="120" mass="12890">MVASRIKLIPLASAHPEALTIMYTTATSTCTTIATPAVRDVALDLQAKIETTLMACLAFLRDEGMALVQTEKSAEVVFEDEVEERPTINDCATLFGNPSCAAVLIAVCLDHIADDILHEV</sequence>
<dbReference type="EMBL" id="MK500372">
    <property type="protein sequence ID" value="QBK87994.1"/>
    <property type="molecule type" value="Genomic_DNA"/>
</dbReference>
<name>A0A481YZP4_9VIRU</name>
<proteinExistence type="predicted"/>
<evidence type="ECO:0000313" key="1">
    <source>
        <dbReference type="EMBL" id="QBK87994.1"/>
    </source>
</evidence>
<reference evidence="1" key="1">
    <citation type="journal article" date="2019" name="MBio">
        <title>Virus Genomes from Deep Sea Sediments Expand the Ocean Megavirome and Support Independent Origins of Viral Gigantism.</title>
        <authorList>
            <person name="Backstrom D."/>
            <person name="Yutin N."/>
            <person name="Jorgensen S.L."/>
            <person name="Dharamshi J."/>
            <person name="Homa F."/>
            <person name="Zaremba-Niedwiedzka K."/>
            <person name="Spang A."/>
            <person name="Wolf Y.I."/>
            <person name="Koonin E.V."/>
            <person name="Ettema T.J."/>
        </authorList>
    </citation>
    <scope>NUCLEOTIDE SEQUENCE</scope>
</reference>
<gene>
    <name evidence="1" type="ORF">LCMAC202_03550</name>
</gene>
<accession>A0A481YZP4</accession>